<keyword evidence="2" id="KW-1185">Reference proteome</keyword>
<protein>
    <submittedName>
        <fullName evidence="1">Uncharacterized protein</fullName>
    </submittedName>
</protein>
<dbReference type="EMBL" id="CM042014">
    <property type="protein sequence ID" value="KAI3724638.1"/>
    <property type="molecule type" value="Genomic_DNA"/>
</dbReference>
<evidence type="ECO:0000313" key="2">
    <source>
        <dbReference type="Proteomes" id="UP001055811"/>
    </source>
</evidence>
<reference evidence="2" key="1">
    <citation type="journal article" date="2022" name="Mol. Ecol. Resour.">
        <title>The genomes of chicory, endive, great burdock and yacon provide insights into Asteraceae palaeo-polyploidization history and plant inulin production.</title>
        <authorList>
            <person name="Fan W."/>
            <person name="Wang S."/>
            <person name="Wang H."/>
            <person name="Wang A."/>
            <person name="Jiang F."/>
            <person name="Liu H."/>
            <person name="Zhao H."/>
            <person name="Xu D."/>
            <person name="Zhang Y."/>
        </authorList>
    </citation>
    <scope>NUCLEOTIDE SEQUENCE [LARGE SCALE GENOMIC DNA]</scope>
    <source>
        <strain evidence="2">cv. Punajuju</strain>
    </source>
</reference>
<name>A0ACB9BRM1_CICIN</name>
<proteinExistence type="predicted"/>
<evidence type="ECO:0000313" key="1">
    <source>
        <dbReference type="EMBL" id="KAI3724638.1"/>
    </source>
</evidence>
<dbReference type="Proteomes" id="UP001055811">
    <property type="component" value="Linkage Group LG06"/>
</dbReference>
<sequence length="182" mass="20944">MSKPTVLSFRAYSMDQIIMILKQRLMALPYIVFQPQAFELCLRKVAASFGDMRKALGICRCAIERLEIQLRESTCTSNLTSMVRVDHMVIALSTAYKSPIVETIHSLPQHQQTVTMLHHRLCVNIHLEKLQNPRLYCGLLEKGRRKKQEARNFPSNPRNCNSGDLLFSETYNFISPSSFPHF</sequence>
<accession>A0ACB9BRM1</accession>
<reference evidence="1 2" key="2">
    <citation type="journal article" date="2022" name="Mol. Ecol. Resour.">
        <title>The genomes of chicory, endive, great burdock and yacon provide insights into Asteraceae paleo-polyploidization history and plant inulin production.</title>
        <authorList>
            <person name="Fan W."/>
            <person name="Wang S."/>
            <person name="Wang H."/>
            <person name="Wang A."/>
            <person name="Jiang F."/>
            <person name="Liu H."/>
            <person name="Zhao H."/>
            <person name="Xu D."/>
            <person name="Zhang Y."/>
        </authorList>
    </citation>
    <scope>NUCLEOTIDE SEQUENCE [LARGE SCALE GENOMIC DNA]</scope>
    <source>
        <strain evidence="2">cv. Punajuju</strain>
        <tissue evidence="1">Leaves</tissue>
    </source>
</reference>
<organism evidence="1 2">
    <name type="scientific">Cichorium intybus</name>
    <name type="common">Chicory</name>
    <dbReference type="NCBI Taxonomy" id="13427"/>
    <lineage>
        <taxon>Eukaryota</taxon>
        <taxon>Viridiplantae</taxon>
        <taxon>Streptophyta</taxon>
        <taxon>Embryophyta</taxon>
        <taxon>Tracheophyta</taxon>
        <taxon>Spermatophyta</taxon>
        <taxon>Magnoliopsida</taxon>
        <taxon>eudicotyledons</taxon>
        <taxon>Gunneridae</taxon>
        <taxon>Pentapetalae</taxon>
        <taxon>asterids</taxon>
        <taxon>campanulids</taxon>
        <taxon>Asterales</taxon>
        <taxon>Asteraceae</taxon>
        <taxon>Cichorioideae</taxon>
        <taxon>Cichorieae</taxon>
        <taxon>Cichoriinae</taxon>
        <taxon>Cichorium</taxon>
    </lineage>
</organism>
<comment type="caution">
    <text evidence="1">The sequence shown here is derived from an EMBL/GenBank/DDBJ whole genome shotgun (WGS) entry which is preliminary data.</text>
</comment>
<gene>
    <name evidence="1" type="ORF">L2E82_36421</name>
</gene>